<dbReference type="InterPro" id="IPR027417">
    <property type="entry name" value="P-loop_NTPase"/>
</dbReference>
<name>A0A367WPH1_9PROT</name>
<dbReference type="RefSeq" id="WP_114090423.1">
    <property type="nucleotide sequence ID" value="NZ_JPWH01000030.1"/>
</dbReference>
<dbReference type="SUPFAM" id="SSF52540">
    <property type="entry name" value="P-loop containing nucleoside triphosphate hydrolases"/>
    <property type="match status" value="1"/>
</dbReference>
<dbReference type="Proteomes" id="UP000252517">
    <property type="component" value="Unassembled WGS sequence"/>
</dbReference>
<reference evidence="1 2" key="1">
    <citation type="submission" date="2014-07" db="EMBL/GenBank/DDBJ databases">
        <title>Draft genome sequence of Thalassospira profundimaris S25-3-2.</title>
        <authorList>
            <person name="Lai Q."/>
            <person name="Shao Z."/>
        </authorList>
    </citation>
    <scope>NUCLEOTIDE SEQUENCE [LARGE SCALE GENOMIC DNA]</scope>
    <source>
        <strain evidence="1 2">S25-3-2</strain>
    </source>
</reference>
<dbReference type="Gene3D" id="3.40.50.300">
    <property type="entry name" value="P-loop containing nucleotide triphosphate hydrolases"/>
    <property type="match status" value="1"/>
</dbReference>
<keyword evidence="1" id="KW-0378">Hydrolase</keyword>
<accession>A0A367WPH1</accession>
<dbReference type="AlphaFoldDB" id="A0A367WPH1"/>
<gene>
    <name evidence="1" type="ORF">TH25_22890</name>
</gene>
<evidence type="ECO:0000313" key="2">
    <source>
        <dbReference type="Proteomes" id="UP000252517"/>
    </source>
</evidence>
<sequence length="211" mass="23309">MTIDLDHIASLIANRRSGNSRMIVAIAGAPASGKSTLSERLHHHLGGDEAGVAIFPMDGFHFDDAILRDRGDLARKGAPHTFDVGGFARYLAAIREDGEDVFVPVFDRKLELSRGSARCIGQRHRLVLVEGNYLLLNQAPWQQLAPLFDLKLFLDVPVAVLEQRLIQRWLDHGFDSETATRRALENDIPNARVVQSQSVGADHIFQPGITS</sequence>
<dbReference type="PANTHER" id="PTHR10285">
    <property type="entry name" value="URIDINE KINASE"/>
    <property type="match status" value="1"/>
</dbReference>
<evidence type="ECO:0000313" key="1">
    <source>
        <dbReference type="EMBL" id="RCK42461.1"/>
    </source>
</evidence>
<protein>
    <submittedName>
        <fullName evidence="1">Nucleoside triphosphate hydrolase</fullName>
    </submittedName>
</protein>
<organism evidence="1 2">
    <name type="scientific">Thalassospira profundimaris</name>
    <dbReference type="NCBI Taxonomy" id="502049"/>
    <lineage>
        <taxon>Bacteria</taxon>
        <taxon>Pseudomonadati</taxon>
        <taxon>Pseudomonadota</taxon>
        <taxon>Alphaproteobacteria</taxon>
        <taxon>Rhodospirillales</taxon>
        <taxon>Thalassospiraceae</taxon>
        <taxon>Thalassospira</taxon>
    </lineage>
</organism>
<dbReference type="GO" id="GO:0016787">
    <property type="term" value="F:hydrolase activity"/>
    <property type="evidence" value="ECO:0007669"/>
    <property type="project" value="UniProtKB-KW"/>
</dbReference>
<comment type="caution">
    <text evidence="1">The sequence shown here is derived from an EMBL/GenBank/DDBJ whole genome shotgun (WGS) entry which is preliminary data.</text>
</comment>
<dbReference type="EMBL" id="JPWH01000030">
    <property type="protein sequence ID" value="RCK42461.1"/>
    <property type="molecule type" value="Genomic_DNA"/>
</dbReference>
<proteinExistence type="predicted"/>
<dbReference type="OrthoDB" id="1550976at2"/>
<dbReference type="NCBIfam" id="NF006746">
    <property type="entry name" value="PRK09270.1-5"/>
    <property type="match status" value="1"/>
</dbReference>